<keyword evidence="2" id="KW-0808">Transferase</keyword>
<dbReference type="InterPro" id="IPR015421">
    <property type="entry name" value="PyrdxlP-dep_Trfase_major"/>
</dbReference>
<dbReference type="InterPro" id="IPR015424">
    <property type="entry name" value="PyrdxlP-dep_Trfase"/>
</dbReference>
<sequence>MKDLFDKIYRDKGPLGKWASHAEGYFVFPKLEGEISNRMKFQGKEVITWSINDYLGLANHPEVRKVDAEAGAKYGSAYPMGARMMSGHTDLHEQLQNELAAFVKKEAAYLLNFGYQGMVSTIDALVSKNDIIVYDVDAHACIIDGVRLHHGKRFTYKHNDVESLEKNLERATKMAEQTGGGILVISEGVFGMRGEQGRLKEIVELKKKFNFRLFVDDAHGFGTLGATGAGAGEEQGVQDDIDVYFATFAKSMASTGAFIAADQEIIDYLKYNLRSQMFAKSLQMQLVVGALKRLDMLRTMPELKQNLWTIVDALQSGLKKRGFDIGTTQSCVTPVYLKGSIPEAMALVKDLRENYGVFCSIVVYPVIPKGLILLRMIPTATHTLQDVEDTLNAFDAIRDRLDNGTYKRLSAAVMAEMEDK</sequence>
<dbReference type="EMBL" id="JTDW01000017">
    <property type="protein sequence ID" value="KJD32746.1"/>
    <property type="molecule type" value="Genomic_DNA"/>
</dbReference>
<evidence type="ECO:0000259" key="3">
    <source>
        <dbReference type="Pfam" id="PF00155"/>
    </source>
</evidence>
<dbReference type="Pfam" id="PF00155">
    <property type="entry name" value="Aminotran_1_2"/>
    <property type="match status" value="1"/>
</dbReference>
<dbReference type="Proteomes" id="UP000032578">
    <property type="component" value="Unassembled WGS sequence"/>
</dbReference>
<dbReference type="InterPro" id="IPR004839">
    <property type="entry name" value="Aminotransferase_I/II_large"/>
</dbReference>
<comment type="cofactor">
    <cofactor evidence="1">
        <name>pyridoxal 5'-phosphate</name>
        <dbReference type="ChEBI" id="CHEBI:597326"/>
    </cofactor>
</comment>
<name>A0A0D7W0Z9_9FLAO</name>
<dbReference type="Gene3D" id="3.90.1150.10">
    <property type="entry name" value="Aspartate Aminotransferase, domain 1"/>
    <property type="match status" value="1"/>
</dbReference>
<protein>
    <submittedName>
        <fullName evidence="4">8-amino-7-oxononanoate synthase</fullName>
    </submittedName>
</protein>
<comment type="caution">
    <text evidence="4">The sequence shown here is derived from an EMBL/GenBank/DDBJ whole genome shotgun (WGS) entry which is preliminary data.</text>
</comment>
<gene>
    <name evidence="4" type="ORF">PW52_15420</name>
</gene>
<dbReference type="GO" id="GO:0030170">
    <property type="term" value="F:pyridoxal phosphate binding"/>
    <property type="evidence" value="ECO:0007669"/>
    <property type="project" value="InterPro"/>
</dbReference>
<feature type="domain" description="Aminotransferase class I/classII large" evidence="3">
    <location>
        <begin position="45"/>
        <end position="393"/>
    </location>
</feature>
<dbReference type="SUPFAM" id="SSF53383">
    <property type="entry name" value="PLP-dependent transferases"/>
    <property type="match status" value="1"/>
</dbReference>
<dbReference type="Gene3D" id="3.40.640.10">
    <property type="entry name" value="Type I PLP-dependent aspartate aminotransferase-like (Major domain)"/>
    <property type="match status" value="1"/>
</dbReference>
<evidence type="ECO:0000256" key="1">
    <source>
        <dbReference type="ARBA" id="ARBA00001933"/>
    </source>
</evidence>
<dbReference type="STRING" id="1435349.PW52_15420"/>
<dbReference type="AlphaFoldDB" id="A0A0D7W0Z9"/>
<proteinExistence type="predicted"/>
<dbReference type="InterPro" id="IPR050087">
    <property type="entry name" value="AON_synthase_class-II"/>
</dbReference>
<reference evidence="4 5" key="1">
    <citation type="submission" date="2014-11" db="EMBL/GenBank/DDBJ databases">
        <title>Tamlana sedimentorum sp. nov., isolated from shallow sand sediments of the Sea of Japan.</title>
        <authorList>
            <person name="Romanenko L.A."/>
        </authorList>
    </citation>
    <scope>NUCLEOTIDE SEQUENCE [LARGE SCALE GENOMIC DNA]</scope>
    <source>
        <strain evidence="4 5">JCM 19808</strain>
    </source>
</reference>
<organism evidence="4 5">
    <name type="scientific">Neotamlana sedimentorum</name>
    <dbReference type="NCBI Taxonomy" id="1435349"/>
    <lineage>
        <taxon>Bacteria</taxon>
        <taxon>Pseudomonadati</taxon>
        <taxon>Bacteroidota</taxon>
        <taxon>Flavobacteriia</taxon>
        <taxon>Flavobacteriales</taxon>
        <taxon>Flavobacteriaceae</taxon>
        <taxon>Neotamlana</taxon>
    </lineage>
</organism>
<dbReference type="InterPro" id="IPR015422">
    <property type="entry name" value="PyrdxlP-dep_Trfase_small"/>
</dbReference>
<dbReference type="RefSeq" id="WP_044633877.1">
    <property type="nucleotide sequence ID" value="NZ_JTDW01000017.1"/>
</dbReference>
<dbReference type="GO" id="GO:0016740">
    <property type="term" value="F:transferase activity"/>
    <property type="evidence" value="ECO:0007669"/>
    <property type="project" value="UniProtKB-KW"/>
</dbReference>
<evidence type="ECO:0000313" key="5">
    <source>
        <dbReference type="Proteomes" id="UP000032578"/>
    </source>
</evidence>
<evidence type="ECO:0000256" key="2">
    <source>
        <dbReference type="ARBA" id="ARBA00022679"/>
    </source>
</evidence>
<keyword evidence="5" id="KW-1185">Reference proteome</keyword>
<evidence type="ECO:0000313" key="4">
    <source>
        <dbReference type="EMBL" id="KJD32746.1"/>
    </source>
</evidence>
<accession>A0A0D7W0Z9</accession>
<dbReference type="PANTHER" id="PTHR13693">
    <property type="entry name" value="CLASS II AMINOTRANSFERASE/8-AMINO-7-OXONONANOATE SYNTHASE"/>
    <property type="match status" value="1"/>
</dbReference>
<dbReference type="PATRIC" id="fig|1435349.4.peg.1113"/>
<dbReference type="OrthoDB" id="9807157at2"/>